<keyword evidence="1 4" id="KW-0732">Signal</keyword>
<dbReference type="InterPro" id="IPR034086">
    <property type="entry name" value="PMEI_plant"/>
</dbReference>
<dbReference type="GO" id="GO:0046910">
    <property type="term" value="F:pectinesterase inhibitor activity"/>
    <property type="evidence" value="ECO:0007669"/>
    <property type="project" value="InterPro"/>
</dbReference>
<proteinExistence type="inferred from homology"/>
<evidence type="ECO:0000313" key="7">
    <source>
        <dbReference type="RefSeq" id="XP_030533493.1"/>
    </source>
</evidence>
<keyword evidence="6" id="KW-1185">Reference proteome</keyword>
<gene>
    <name evidence="7" type="primary">LOC115743047</name>
</gene>
<dbReference type="Pfam" id="PF04043">
    <property type="entry name" value="PMEI"/>
    <property type="match status" value="1"/>
</dbReference>
<dbReference type="PANTHER" id="PTHR36710:SF1">
    <property type="entry name" value="F14J9.2 PROTEIN"/>
    <property type="match status" value="1"/>
</dbReference>
<organism evidence="6 7">
    <name type="scientific">Rhodamnia argentea</name>
    <dbReference type="NCBI Taxonomy" id="178133"/>
    <lineage>
        <taxon>Eukaryota</taxon>
        <taxon>Viridiplantae</taxon>
        <taxon>Streptophyta</taxon>
        <taxon>Embryophyta</taxon>
        <taxon>Tracheophyta</taxon>
        <taxon>Spermatophyta</taxon>
        <taxon>Magnoliopsida</taxon>
        <taxon>eudicotyledons</taxon>
        <taxon>Gunneridae</taxon>
        <taxon>Pentapetalae</taxon>
        <taxon>rosids</taxon>
        <taxon>malvids</taxon>
        <taxon>Myrtales</taxon>
        <taxon>Myrtaceae</taxon>
        <taxon>Myrtoideae</taxon>
        <taxon>Myrteae</taxon>
        <taxon>Australasian group</taxon>
        <taxon>Rhodamnia</taxon>
    </lineage>
</organism>
<dbReference type="GeneID" id="115743047"/>
<sequence>MDQTPLKHPIFLLFAAISVVVCASAIGPRTQELINTICRKMEDYGFCNKCFSEHISTPDTDMHGLAQIAIEQSLINTTATLVFAKKTLKEATDQQLVNYLKTCIGGYLSILEKIEDADKAFGYKNYGAVLTDFLNSAKVLATQCGPYGNKHGIPNPLYEDNREERILITMAAATAYSLGHGGGAKH</sequence>
<evidence type="ECO:0000256" key="4">
    <source>
        <dbReference type="SAM" id="SignalP"/>
    </source>
</evidence>
<dbReference type="RefSeq" id="XP_030533493.1">
    <property type="nucleotide sequence ID" value="XM_030677633.1"/>
</dbReference>
<dbReference type="InterPro" id="IPR052421">
    <property type="entry name" value="PCW_Enzyme_Inhibitor"/>
</dbReference>
<evidence type="ECO:0000256" key="2">
    <source>
        <dbReference type="ARBA" id="ARBA00023157"/>
    </source>
</evidence>
<dbReference type="PANTHER" id="PTHR36710">
    <property type="entry name" value="PECTINESTERASE INHIBITOR-LIKE"/>
    <property type="match status" value="1"/>
</dbReference>
<dbReference type="AlphaFoldDB" id="A0A8B8PH89"/>
<dbReference type="SMART" id="SM00856">
    <property type="entry name" value="PMEI"/>
    <property type="match status" value="1"/>
</dbReference>
<dbReference type="Gene3D" id="1.20.140.40">
    <property type="entry name" value="Invertase/pectin methylesterase inhibitor family protein"/>
    <property type="match status" value="1"/>
</dbReference>
<comment type="similarity">
    <text evidence="3">Belongs to the PMEI family.</text>
</comment>
<feature type="domain" description="Pectinesterase inhibitor" evidence="5">
    <location>
        <begin position="29"/>
        <end position="174"/>
    </location>
</feature>
<dbReference type="NCBIfam" id="TIGR01614">
    <property type="entry name" value="PME_inhib"/>
    <property type="match status" value="1"/>
</dbReference>
<dbReference type="OrthoDB" id="1094948at2759"/>
<evidence type="ECO:0000313" key="6">
    <source>
        <dbReference type="Proteomes" id="UP000827889"/>
    </source>
</evidence>
<evidence type="ECO:0000256" key="1">
    <source>
        <dbReference type="ARBA" id="ARBA00022729"/>
    </source>
</evidence>
<dbReference type="SUPFAM" id="SSF101148">
    <property type="entry name" value="Plant invertase/pectin methylesterase inhibitor"/>
    <property type="match status" value="1"/>
</dbReference>
<keyword evidence="2" id="KW-1015">Disulfide bond</keyword>
<dbReference type="CDD" id="cd15797">
    <property type="entry name" value="PMEI"/>
    <property type="match status" value="1"/>
</dbReference>
<dbReference type="InterPro" id="IPR035513">
    <property type="entry name" value="Invertase/methylesterase_inhib"/>
</dbReference>
<dbReference type="KEGG" id="rarg:115743047"/>
<name>A0A8B8PH89_9MYRT</name>
<reference evidence="7" key="1">
    <citation type="submission" date="2025-08" db="UniProtKB">
        <authorList>
            <consortium name="RefSeq"/>
        </authorList>
    </citation>
    <scope>IDENTIFICATION</scope>
    <source>
        <tissue evidence="7">Leaf</tissue>
    </source>
</reference>
<dbReference type="Proteomes" id="UP000827889">
    <property type="component" value="Chromosome 3"/>
</dbReference>
<feature type="signal peptide" evidence="4">
    <location>
        <begin position="1"/>
        <end position="25"/>
    </location>
</feature>
<accession>A0A8B8PH89</accession>
<protein>
    <submittedName>
        <fullName evidence="7">Uncharacterized protein LOC115743047</fullName>
    </submittedName>
</protein>
<feature type="chain" id="PRO_5034236279" evidence="4">
    <location>
        <begin position="26"/>
        <end position="186"/>
    </location>
</feature>
<evidence type="ECO:0000256" key="3">
    <source>
        <dbReference type="ARBA" id="ARBA00038471"/>
    </source>
</evidence>
<evidence type="ECO:0000259" key="5">
    <source>
        <dbReference type="SMART" id="SM00856"/>
    </source>
</evidence>
<dbReference type="InterPro" id="IPR006501">
    <property type="entry name" value="Pectinesterase_inhib_dom"/>
</dbReference>